<feature type="non-terminal residue" evidence="1">
    <location>
        <position position="262"/>
    </location>
</feature>
<organism evidence="1 2">
    <name type="scientific">Oryzias melastigma</name>
    <name type="common">Marine medaka</name>
    <dbReference type="NCBI Taxonomy" id="30732"/>
    <lineage>
        <taxon>Eukaryota</taxon>
        <taxon>Metazoa</taxon>
        <taxon>Chordata</taxon>
        <taxon>Craniata</taxon>
        <taxon>Vertebrata</taxon>
        <taxon>Euteleostomi</taxon>
        <taxon>Actinopterygii</taxon>
        <taxon>Neopterygii</taxon>
        <taxon>Teleostei</taxon>
        <taxon>Neoteleostei</taxon>
        <taxon>Acanthomorphata</taxon>
        <taxon>Ovalentaria</taxon>
        <taxon>Atherinomorphae</taxon>
        <taxon>Beloniformes</taxon>
        <taxon>Adrianichthyidae</taxon>
        <taxon>Oryziinae</taxon>
        <taxon>Oryzias</taxon>
    </lineage>
</organism>
<reference evidence="1" key="1">
    <citation type="journal article" name="BMC Genomics">
        <title>Long-read sequencing and de novo genome assembly of marine medaka (Oryzias melastigma).</title>
        <authorList>
            <person name="Liang P."/>
            <person name="Saqib H.S.A."/>
            <person name="Ni X."/>
            <person name="Shen Y."/>
        </authorList>
    </citation>
    <scope>NUCLEOTIDE SEQUENCE</scope>
    <source>
        <strain evidence="1">Bigg-433</strain>
    </source>
</reference>
<dbReference type="PANTHER" id="PTHR31025">
    <property type="entry name" value="SI:CH211-196P9.1-RELATED"/>
    <property type="match status" value="1"/>
</dbReference>
<dbReference type="PANTHER" id="PTHR31025:SF22">
    <property type="entry name" value="IP13529P"/>
    <property type="match status" value="1"/>
</dbReference>
<evidence type="ECO:0000313" key="2">
    <source>
        <dbReference type="Proteomes" id="UP000646548"/>
    </source>
</evidence>
<accession>A0A834C133</accession>
<dbReference type="EMBL" id="WKFB01000642">
    <property type="protein sequence ID" value="KAF6719138.1"/>
    <property type="molecule type" value="Genomic_DNA"/>
</dbReference>
<gene>
    <name evidence="1" type="ORF">FQA47_013096</name>
</gene>
<evidence type="ECO:0000313" key="1">
    <source>
        <dbReference type="EMBL" id="KAF6719138.1"/>
    </source>
</evidence>
<dbReference type="AlphaFoldDB" id="A0A834C133"/>
<dbReference type="Proteomes" id="UP000646548">
    <property type="component" value="Unassembled WGS sequence"/>
</dbReference>
<comment type="caution">
    <text evidence="1">The sequence shown here is derived from an EMBL/GenBank/DDBJ whole genome shotgun (WGS) entry which is preliminary data.</text>
</comment>
<sequence length="262" mass="30035">TFADFTDKGEKLGSGHYSLLRSIKCRVEHVNRDNVAHRLRQPKRIRIEGDCISDSPEPSHKEVRCLSDRQLINSCPSLLIAEIQEQWPFLFTLYGMSSHFKQLTGIDIGERLNQALITKGRRILNYFSSQKLKWNVEIRNYILQIEGEGDLSNNKVAIAAVVLMMKHYNEKEDSLFLLADETSTKMSIEAERNLPITPRLIILGRSLMTATSWMVSAEGRIIFELDKENAFADALSVFFASFYVLNLEYQEAACTTLERIQR</sequence>
<protein>
    <submittedName>
        <fullName evidence="1">Uncharacterized protein</fullName>
    </submittedName>
</protein>
<proteinExistence type="predicted"/>
<name>A0A834C133_ORYME</name>